<name>A0A0F9RJK1_9ZZZZ</name>
<accession>A0A0F9RJK1</accession>
<dbReference type="AlphaFoldDB" id="A0A0F9RJK1"/>
<protein>
    <submittedName>
        <fullName evidence="1">Uncharacterized protein</fullName>
    </submittedName>
</protein>
<dbReference type="EMBL" id="LAZR01000835">
    <property type="protein sequence ID" value="KKN56695.1"/>
    <property type="molecule type" value="Genomic_DNA"/>
</dbReference>
<evidence type="ECO:0000313" key="1">
    <source>
        <dbReference type="EMBL" id="KKN56695.1"/>
    </source>
</evidence>
<organism evidence="1">
    <name type="scientific">marine sediment metagenome</name>
    <dbReference type="NCBI Taxonomy" id="412755"/>
    <lineage>
        <taxon>unclassified sequences</taxon>
        <taxon>metagenomes</taxon>
        <taxon>ecological metagenomes</taxon>
    </lineage>
</organism>
<proteinExistence type="predicted"/>
<gene>
    <name evidence="1" type="ORF">LCGC14_0570120</name>
</gene>
<sequence>MKVKLRNKKLTTIGGSEGFIVDKAFINNGQLEKDKEYNLDITPSKHIEPMKKKHPDSYLSDKAKFLKDNELEG</sequence>
<comment type="caution">
    <text evidence="1">The sequence shown here is derived from an EMBL/GenBank/DDBJ whole genome shotgun (WGS) entry which is preliminary data.</text>
</comment>
<reference evidence="1" key="1">
    <citation type="journal article" date="2015" name="Nature">
        <title>Complex archaea that bridge the gap between prokaryotes and eukaryotes.</title>
        <authorList>
            <person name="Spang A."/>
            <person name="Saw J.H."/>
            <person name="Jorgensen S.L."/>
            <person name="Zaremba-Niedzwiedzka K."/>
            <person name="Martijn J."/>
            <person name="Lind A.E."/>
            <person name="van Eijk R."/>
            <person name="Schleper C."/>
            <person name="Guy L."/>
            <person name="Ettema T.J."/>
        </authorList>
    </citation>
    <scope>NUCLEOTIDE SEQUENCE</scope>
</reference>